<protein>
    <submittedName>
        <fullName evidence="1">Uncharacterized protein</fullName>
    </submittedName>
</protein>
<accession>W9VE83</accession>
<gene>
    <name evidence="1" type="ORF">D791_04058</name>
</gene>
<dbReference type="AlphaFoldDB" id="W9VE83"/>
<reference evidence="1 2" key="2">
    <citation type="journal article" date="2015" name="Syst. Appl. Microbiol.">
        <title>Nitrincola nitratireducens sp. nov. isolated from a haloalkaline crater lake.</title>
        <authorList>
            <person name="Singh A."/>
            <person name="Vaidya B."/>
            <person name="Tanuku N.R."/>
            <person name="Pinnaka A.K."/>
        </authorList>
    </citation>
    <scope>NUCLEOTIDE SEQUENCE [LARGE SCALE GENOMIC DNA]</scope>
    <source>
        <strain evidence="1 2">AK23</strain>
    </source>
</reference>
<sequence length="52" mass="6071">MTYDSVIRLSDVLNEVLPLPYFFDVLNYNTLSDPELKAHIDRVGLEIYLINK</sequence>
<dbReference type="EMBL" id="AONB01000052">
    <property type="protein sequence ID" value="EXJ09015.1"/>
    <property type="molecule type" value="Genomic_DNA"/>
</dbReference>
<reference evidence="2" key="1">
    <citation type="submission" date="2012-11" db="EMBL/GenBank/DDBJ databases">
        <authorList>
            <person name="Singh A."/>
            <person name="Pinnaka A.K."/>
            <person name="Vaidya B."/>
        </authorList>
    </citation>
    <scope>NUCLEOTIDE SEQUENCE [LARGE SCALE GENOMIC DNA]</scope>
    <source>
        <strain evidence="2">AK23</strain>
    </source>
</reference>
<evidence type="ECO:0000313" key="2">
    <source>
        <dbReference type="Proteomes" id="UP000019464"/>
    </source>
</evidence>
<organism evidence="1 2">
    <name type="scientific">Nitrincola nitratireducens</name>
    <dbReference type="NCBI Taxonomy" id="1229521"/>
    <lineage>
        <taxon>Bacteria</taxon>
        <taxon>Pseudomonadati</taxon>
        <taxon>Pseudomonadota</taxon>
        <taxon>Gammaproteobacteria</taxon>
        <taxon>Oceanospirillales</taxon>
        <taxon>Oceanospirillaceae</taxon>
        <taxon>Nitrincola</taxon>
    </lineage>
</organism>
<comment type="caution">
    <text evidence="1">The sequence shown here is derived from an EMBL/GenBank/DDBJ whole genome shotgun (WGS) entry which is preliminary data.</text>
</comment>
<proteinExistence type="predicted"/>
<evidence type="ECO:0000313" key="1">
    <source>
        <dbReference type="EMBL" id="EXJ09015.1"/>
    </source>
</evidence>
<dbReference type="Proteomes" id="UP000019464">
    <property type="component" value="Unassembled WGS sequence"/>
</dbReference>
<keyword evidence="2" id="KW-1185">Reference proteome</keyword>
<name>W9VE83_9GAMM</name>